<dbReference type="RefSeq" id="WP_020733326.1">
    <property type="nucleotide sequence ID" value="NC_021658.1"/>
</dbReference>
<sequence>MSDLSWIDRADQQVAEYRRLMKVSAEDEARRESAQRAMADIRAALAEIRYPLEELDSPLRSRSVDALDEWREFGIRQFWWAGEMLRRMRARVSQASAPKPSRAEQIERAGKVLETIRHLRRAAELVPDAEQCVRRPIQRFAAELIEIDAPLDTCETCWLEWDGCQEPPRDGPECNHADMWGMYGEAKDAGLIRLPGEPLLAYLDRFYLSTEGRFWGCTKRVAERDHDCR</sequence>
<dbReference type="HOGENOM" id="CLU_1209163_0_0_7"/>
<accession>S4XQS7</accession>
<dbReference type="KEGG" id="scu:SCE1572_06685"/>
<dbReference type="PATRIC" id="fig|1254432.3.peg.1483"/>
<protein>
    <submittedName>
        <fullName evidence="1">Uncharacterized protein</fullName>
    </submittedName>
</protein>
<evidence type="ECO:0000313" key="2">
    <source>
        <dbReference type="Proteomes" id="UP000014803"/>
    </source>
</evidence>
<dbReference type="AlphaFoldDB" id="S4XQS7"/>
<organism evidence="1 2">
    <name type="scientific">Sorangium cellulosum So0157-2</name>
    <dbReference type="NCBI Taxonomy" id="1254432"/>
    <lineage>
        <taxon>Bacteria</taxon>
        <taxon>Pseudomonadati</taxon>
        <taxon>Myxococcota</taxon>
        <taxon>Polyangia</taxon>
        <taxon>Polyangiales</taxon>
        <taxon>Polyangiaceae</taxon>
        <taxon>Sorangium</taxon>
    </lineage>
</organism>
<proteinExistence type="predicted"/>
<evidence type="ECO:0000313" key="1">
    <source>
        <dbReference type="EMBL" id="AGP34210.1"/>
    </source>
</evidence>
<dbReference type="Proteomes" id="UP000014803">
    <property type="component" value="Chromosome"/>
</dbReference>
<gene>
    <name evidence="1" type="ORF">SCE1572_06685</name>
</gene>
<dbReference type="EMBL" id="CP003969">
    <property type="protein sequence ID" value="AGP34210.1"/>
    <property type="molecule type" value="Genomic_DNA"/>
</dbReference>
<name>S4XQS7_SORCE</name>
<reference evidence="1 2" key="1">
    <citation type="journal article" date="2013" name="Sci. Rep.">
        <title>Extraordinary expansion of a Sorangium cellulosum genome from an alkaline milieu.</title>
        <authorList>
            <person name="Han K."/>
            <person name="Li Z.F."/>
            <person name="Peng R."/>
            <person name="Zhu L.P."/>
            <person name="Zhou T."/>
            <person name="Wang L.G."/>
            <person name="Li S.G."/>
            <person name="Zhang X.B."/>
            <person name="Hu W."/>
            <person name="Wu Z.H."/>
            <person name="Qin N."/>
            <person name="Li Y.Z."/>
        </authorList>
    </citation>
    <scope>NUCLEOTIDE SEQUENCE [LARGE SCALE GENOMIC DNA]</scope>
    <source>
        <strain evidence="1 2">So0157-2</strain>
    </source>
</reference>